<sequence>MGAGPIKGGGKRALGLLLIASLLILPGCWDRKELNEIALIRAIGIDRAEDGQIEVSLLQAIPQRAEDAGGGEKTGGTQRVLTARSINIPEAKEKLQQMLGREIFTGHQEVVVFGERFARAGIGEALDYMARQPQVRLDAVVFVCDGSPKEIFTTIPLAEITASESLYKLARVEGYTEISVMRVLREVTGDGKSTVIPVVKKTGQKTLSLDGLALFRGERMVDHLDRKSKEALMWIRNEYTTGTVNARIRGEKGYVAMKVNRTKTELIPKLKGKKPRMIIRMTSENVLSYNGTGMNLYYPSNMDRIARAMESELQKRLRNTVEKVRRDRADAFGFAELFHREYPEKWARMKKDWNERLFPQMDVDIEVRVKLRWPGMTDK</sequence>
<dbReference type="Gene3D" id="3.30.300.210">
    <property type="entry name" value="Nutrient germinant receptor protein C, domain 3"/>
    <property type="match status" value="1"/>
</dbReference>
<gene>
    <name evidence="10" type="ORF">CLV97_1155</name>
</gene>
<keyword evidence="7" id="KW-0449">Lipoprotein</keyword>
<dbReference type="AlphaFoldDB" id="A0A2T0LDQ0"/>
<keyword evidence="11" id="KW-1185">Reference proteome</keyword>
<keyword evidence="4" id="KW-0732">Signal</keyword>
<evidence type="ECO:0000256" key="3">
    <source>
        <dbReference type="ARBA" id="ARBA00022544"/>
    </source>
</evidence>
<proteinExistence type="inferred from homology"/>
<feature type="domain" description="Spore germination protein N-terminal" evidence="9">
    <location>
        <begin position="30"/>
        <end position="200"/>
    </location>
</feature>
<dbReference type="RefSeq" id="WP_106345413.1">
    <property type="nucleotide sequence ID" value="NZ_PVNE01000015.1"/>
</dbReference>
<evidence type="ECO:0000256" key="2">
    <source>
        <dbReference type="ARBA" id="ARBA00007886"/>
    </source>
</evidence>
<evidence type="ECO:0000259" key="8">
    <source>
        <dbReference type="Pfam" id="PF05504"/>
    </source>
</evidence>
<keyword evidence="3" id="KW-0309">Germination</keyword>
<protein>
    <submittedName>
        <fullName evidence="10">Spore germination protein KC</fullName>
    </submittedName>
</protein>
<dbReference type="GO" id="GO:0016020">
    <property type="term" value="C:membrane"/>
    <property type="evidence" value="ECO:0007669"/>
    <property type="project" value="UniProtKB-SubCell"/>
</dbReference>
<organism evidence="10 11">
    <name type="scientific">Planifilum fimeticola</name>
    <dbReference type="NCBI Taxonomy" id="201975"/>
    <lineage>
        <taxon>Bacteria</taxon>
        <taxon>Bacillati</taxon>
        <taxon>Bacillota</taxon>
        <taxon>Bacilli</taxon>
        <taxon>Bacillales</taxon>
        <taxon>Thermoactinomycetaceae</taxon>
        <taxon>Planifilum</taxon>
    </lineage>
</organism>
<dbReference type="InterPro" id="IPR008844">
    <property type="entry name" value="Spore_GerAC-like"/>
</dbReference>
<dbReference type="Pfam" id="PF25198">
    <property type="entry name" value="Spore_GerAC_N"/>
    <property type="match status" value="1"/>
</dbReference>
<name>A0A2T0LDQ0_9BACL</name>
<dbReference type="InterPro" id="IPR057336">
    <property type="entry name" value="GerAC_N"/>
</dbReference>
<accession>A0A2T0LDQ0</accession>
<dbReference type="PANTHER" id="PTHR35789:SF1">
    <property type="entry name" value="SPORE GERMINATION PROTEIN B3"/>
    <property type="match status" value="1"/>
</dbReference>
<dbReference type="GO" id="GO:0009847">
    <property type="term" value="P:spore germination"/>
    <property type="evidence" value="ECO:0007669"/>
    <property type="project" value="InterPro"/>
</dbReference>
<comment type="subcellular location">
    <subcellularLocation>
        <location evidence="1">Membrane</location>
        <topology evidence="1">Lipid-anchor</topology>
    </subcellularLocation>
</comment>
<dbReference type="Pfam" id="PF05504">
    <property type="entry name" value="Spore_GerAC"/>
    <property type="match status" value="1"/>
</dbReference>
<keyword evidence="5" id="KW-0472">Membrane</keyword>
<feature type="domain" description="Spore germination GerAC-like C-terminal" evidence="8">
    <location>
        <begin position="210"/>
        <end position="374"/>
    </location>
</feature>
<comment type="similarity">
    <text evidence="2">Belongs to the GerABKC lipoprotein family.</text>
</comment>
<dbReference type="InterPro" id="IPR046953">
    <property type="entry name" value="Spore_GerAC-like_C"/>
</dbReference>
<evidence type="ECO:0000256" key="5">
    <source>
        <dbReference type="ARBA" id="ARBA00023136"/>
    </source>
</evidence>
<dbReference type="NCBIfam" id="TIGR02887">
    <property type="entry name" value="spore_ger_x_C"/>
    <property type="match status" value="1"/>
</dbReference>
<comment type="caution">
    <text evidence="10">The sequence shown here is derived from an EMBL/GenBank/DDBJ whole genome shotgun (WGS) entry which is preliminary data.</text>
</comment>
<evidence type="ECO:0000256" key="4">
    <source>
        <dbReference type="ARBA" id="ARBA00022729"/>
    </source>
</evidence>
<evidence type="ECO:0000313" key="11">
    <source>
        <dbReference type="Proteomes" id="UP000237797"/>
    </source>
</evidence>
<dbReference type="Proteomes" id="UP000237797">
    <property type="component" value="Unassembled WGS sequence"/>
</dbReference>
<evidence type="ECO:0000256" key="1">
    <source>
        <dbReference type="ARBA" id="ARBA00004635"/>
    </source>
</evidence>
<evidence type="ECO:0000313" key="10">
    <source>
        <dbReference type="EMBL" id="PRX40208.1"/>
    </source>
</evidence>
<reference evidence="10 11" key="1">
    <citation type="submission" date="2018-03" db="EMBL/GenBank/DDBJ databases">
        <title>Genomic Encyclopedia of Archaeal and Bacterial Type Strains, Phase II (KMG-II): from individual species to whole genera.</title>
        <authorList>
            <person name="Goeker M."/>
        </authorList>
    </citation>
    <scope>NUCLEOTIDE SEQUENCE [LARGE SCALE GENOMIC DNA]</scope>
    <source>
        <strain evidence="10 11">DSM 44946</strain>
    </source>
</reference>
<dbReference type="PANTHER" id="PTHR35789">
    <property type="entry name" value="SPORE GERMINATION PROTEIN B3"/>
    <property type="match status" value="1"/>
</dbReference>
<evidence type="ECO:0000256" key="6">
    <source>
        <dbReference type="ARBA" id="ARBA00023139"/>
    </source>
</evidence>
<keyword evidence="6" id="KW-0564">Palmitate</keyword>
<evidence type="ECO:0000259" key="9">
    <source>
        <dbReference type="Pfam" id="PF25198"/>
    </source>
</evidence>
<dbReference type="EMBL" id="PVNE01000015">
    <property type="protein sequence ID" value="PRX40208.1"/>
    <property type="molecule type" value="Genomic_DNA"/>
</dbReference>
<dbReference type="OrthoDB" id="9816067at2"/>
<evidence type="ECO:0000256" key="7">
    <source>
        <dbReference type="ARBA" id="ARBA00023288"/>
    </source>
</evidence>
<dbReference type="InterPro" id="IPR038501">
    <property type="entry name" value="Spore_GerAC_C_sf"/>
</dbReference>